<reference evidence="2 3" key="1">
    <citation type="submission" date="2011-08" db="EMBL/GenBank/DDBJ databases">
        <authorList>
            <person name="Liu Z.J."/>
            <person name="Shi F.L."/>
            <person name="Lu J.Q."/>
            <person name="Li M."/>
            <person name="Wang Z.L."/>
        </authorList>
    </citation>
    <scope>NUCLEOTIDE SEQUENCE [LARGE SCALE GENOMIC DNA]</scope>
    <source>
        <strain evidence="2 3">USNM 41457</strain>
    </source>
</reference>
<dbReference type="InParanoid" id="J9D2I0"/>
<evidence type="ECO:0000313" key="2">
    <source>
        <dbReference type="EMBL" id="EJW02036.1"/>
    </source>
</evidence>
<accession>J9D2I0</accession>
<dbReference type="VEuPathDB" id="MicrosporidiaDB:EDEG_03512"/>
<sequence>MITLTLILNIIKIQSVPIKIRLANSERYLRGSDGEENIVHLSDHSKSDNYNYIWDDTQNEYLYLRIENHLEKGLQYDMQKDSLVLAHAISGEPEQFRIIPVNIYNETYWIVSDRRCITYVEQLKKFVLSECFENDENQHFNIILQGEYNTELPLLSSYKEIEVHSSPNFKNYLKMAHSNDDITETKMSQDHMENDARDLVQNVFKFLYDMSLCFNENEICKRGGFLRLKKSASLGSFKSRSYSSYKKSSSQSSYRSSSQMSSRSSSSRSSRSFSS</sequence>
<name>J9D2I0_EDHAE</name>
<comment type="caution">
    <text evidence="2">The sequence shown here is derived from an EMBL/GenBank/DDBJ whole genome shotgun (WGS) entry which is preliminary data.</text>
</comment>
<dbReference type="Proteomes" id="UP000003163">
    <property type="component" value="Unassembled WGS sequence"/>
</dbReference>
<protein>
    <submittedName>
        <fullName evidence="2">Uncharacterized protein</fullName>
    </submittedName>
</protein>
<dbReference type="HOGENOM" id="CLU_1061849_0_0_1"/>
<proteinExistence type="predicted"/>
<reference evidence="3" key="2">
    <citation type="submission" date="2015-07" db="EMBL/GenBank/DDBJ databases">
        <title>Contrasting host-pathogen interactions and genome evolution in two generalist and specialist microsporidian pathogens of mosquitoes.</title>
        <authorList>
            <consortium name="The Broad Institute Genomics Platform"/>
            <consortium name="The Broad Institute Genome Sequencing Center for Infectious Disease"/>
            <person name="Cuomo C.A."/>
            <person name="Sanscrainte N.D."/>
            <person name="Goldberg J.M."/>
            <person name="Heiman D."/>
            <person name="Young S."/>
            <person name="Zeng Q."/>
            <person name="Becnel J.J."/>
            <person name="Birren B.W."/>
        </authorList>
    </citation>
    <scope>NUCLEOTIDE SEQUENCE [LARGE SCALE GENOMIC DNA]</scope>
    <source>
        <strain evidence="3">USNM 41457</strain>
    </source>
</reference>
<gene>
    <name evidence="2" type="ORF">EDEG_03512</name>
</gene>
<feature type="region of interest" description="Disordered" evidence="1">
    <location>
        <begin position="236"/>
        <end position="275"/>
    </location>
</feature>
<evidence type="ECO:0000313" key="3">
    <source>
        <dbReference type="Proteomes" id="UP000003163"/>
    </source>
</evidence>
<organism evidence="2 3">
    <name type="scientific">Edhazardia aedis (strain USNM 41457)</name>
    <name type="common">Microsporidian parasite</name>
    <dbReference type="NCBI Taxonomy" id="1003232"/>
    <lineage>
        <taxon>Eukaryota</taxon>
        <taxon>Fungi</taxon>
        <taxon>Fungi incertae sedis</taxon>
        <taxon>Microsporidia</taxon>
        <taxon>Edhazardia</taxon>
    </lineage>
</organism>
<keyword evidence="3" id="KW-1185">Reference proteome</keyword>
<evidence type="ECO:0000256" key="1">
    <source>
        <dbReference type="SAM" id="MobiDB-lite"/>
    </source>
</evidence>
<dbReference type="EMBL" id="AFBI03000094">
    <property type="protein sequence ID" value="EJW02036.1"/>
    <property type="molecule type" value="Genomic_DNA"/>
</dbReference>
<dbReference type="AlphaFoldDB" id="J9D2I0"/>